<feature type="region of interest" description="Disordered" evidence="1">
    <location>
        <begin position="1"/>
        <end position="67"/>
    </location>
</feature>
<evidence type="ECO:0000256" key="1">
    <source>
        <dbReference type="SAM" id="MobiDB-lite"/>
    </source>
</evidence>
<accession>A0ABN9RYP9</accession>
<keyword evidence="3" id="KW-1185">Reference proteome</keyword>
<dbReference type="Proteomes" id="UP001189429">
    <property type="component" value="Unassembled WGS sequence"/>
</dbReference>
<protein>
    <recommendedName>
        <fullName evidence="4">Subtilisin</fullName>
    </recommendedName>
</protein>
<sequence length="67" mass="6357">RGAHGVPPPHGGLVSAVGAVDPGGARVGHTAGPAAARAAALSPRGGPPRDHRAAQGPRLPGLRHAGG</sequence>
<evidence type="ECO:0008006" key="4">
    <source>
        <dbReference type="Google" id="ProtNLM"/>
    </source>
</evidence>
<organism evidence="2 3">
    <name type="scientific">Prorocentrum cordatum</name>
    <dbReference type="NCBI Taxonomy" id="2364126"/>
    <lineage>
        <taxon>Eukaryota</taxon>
        <taxon>Sar</taxon>
        <taxon>Alveolata</taxon>
        <taxon>Dinophyceae</taxon>
        <taxon>Prorocentrales</taxon>
        <taxon>Prorocentraceae</taxon>
        <taxon>Prorocentrum</taxon>
    </lineage>
</organism>
<feature type="compositionally biased region" description="Pro residues" evidence="1">
    <location>
        <begin position="1"/>
        <end position="10"/>
    </location>
</feature>
<reference evidence="2" key="1">
    <citation type="submission" date="2023-10" db="EMBL/GenBank/DDBJ databases">
        <authorList>
            <person name="Chen Y."/>
            <person name="Shah S."/>
            <person name="Dougan E. K."/>
            <person name="Thang M."/>
            <person name="Chan C."/>
        </authorList>
    </citation>
    <scope>NUCLEOTIDE SEQUENCE [LARGE SCALE GENOMIC DNA]</scope>
</reference>
<comment type="caution">
    <text evidence="2">The sequence shown here is derived from an EMBL/GenBank/DDBJ whole genome shotgun (WGS) entry which is preliminary data.</text>
</comment>
<dbReference type="EMBL" id="CAUYUJ010008569">
    <property type="protein sequence ID" value="CAK0824345.1"/>
    <property type="molecule type" value="Genomic_DNA"/>
</dbReference>
<feature type="compositionally biased region" description="Low complexity" evidence="1">
    <location>
        <begin position="31"/>
        <end position="44"/>
    </location>
</feature>
<gene>
    <name evidence="2" type="ORF">PCOR1329_LOCUS24774</name>
</gene>
<evidence type="ECO:0000313" key="3">
    <source>
        <dbReference type="Proteomes" id="UP001189429"/>
    </source>
</evidence>
<feature type="non-terminal residue" evidence="2">
    <location>
        <position position="67"/>
    </location>
</feature>
<evidence type="ECO:0000313" key="2">
    <source>
        <dbReference type="EMBL" id="CAK0824345.1"/>
    </source>
</evidence>
<proteinExistence type="predicted"/>
<feature type="non-terminal residue" evidence="2">
    <location>
        <position position="1"/>
    </location>
</feature>
<name>A0ABN9RYP9_9DINO</name>